<feature type="domain" description="SCP" evidence="2">
    <location>
        <begin position="32"/>
        <end position="135"/>
    </location>
</feature>
<name>A0A2G5BAK2_COERN</name>
<dbReference type="SUPFAM" id="SSF55797">
    <property type="entry name" value="PR-1-like"/>
    <property type="match status" value="1"/>
</dbReference>
<proteinExistence type="predicted"/>
<dbReference type="PANTHER" id="PTHR31157">
    <property type="entry name" value="SCP DOMAIN-CONTAINING PROTEIN"/>
    <property type="match status" value="1"/>
</dbReference>
<organism evidence="3 4">
    <name type="scientific">Coemansia reversa (strain ATCC 12441 / NRRL 1564)</name>
    <dbReference type="NCBI Taxonomy" id="763665"/>
    <lineage>
        <taxon>Eukaryota</taxon>
        <taxon>Fungi</taxon>
        <taxon>Fungi incertae sedis</taxon>
        <taxon>Zoopagomycota</taxon>
        <taxon>Kickxellomycotina</taxon>
        <taxon>Kickxellomycetes</taxon>
        <taxon>Kickxellales</taxon>
        <taxon>Kickxellaceae</taxon>
        <taxon>Coemansia</taxon>
    </lineage>
</organism>
<dbReference type="Pfam" id="PF00188">
    <property type="entry name" value="CAP"/>
    <property type="match status" value="1"/>
</dbReference>
<dbReference type="InterPro" id="IPR035940">
    <property type="entry name" value="CAP_sf"/>
</dbReference>
<feature type="signal peptide" evidence="1">
    <location>
        <begin position="1"/>
        <end position="16"/>
    </location>
</feature>
<sequence length="343" mass="35915">MKFIVAAIALAGIASAINAPRTAGQDICCAANADRAIAGLPPFKWTPELDYIATKHSEYMLSVDEISHVERAGTATYDLGGRMKTVSFGFATAGENVANGYADLWGTEKAWMGSEGHRANILSTKFTVCGGGVADPGRYFTADFAAPADVYDDTKYYTLMCANGVSMGAYISSPEPSYVPIPEPSYVPIPEPSSVPIPEPSYVPIPEPSYVPIPEPSSVPIPEPSYVPIPEPSYVPIPEPSSVPIPEPSYVPIPEPSSIVEPVPSSEDAVINTLPAEEVNAASLVKETSAVAAPVSASSAPVSAPVPTTPITGKCKRVPKGSIAAGKCKLCKKCGANSSPFRR</sequence>
<dbReference type="PANTHER" id="PTHR31157:SF1">
    <property type="entry name" value="SCP DOMAIN-CONTAINING PROTEIN"/>
    <property type="match status" value="1"/>
</dbReference>
<feature type="chain" id="PRO_5013801222" description="SCP domain-containing protein" evidence="1">
    <location>
        <begin position="17"/>
        <end position="343"/>
    </location>
</feature>
<dbReference type="PRINTS" id="PR01217">
    <property type="entry name" value="PRICHEXTENSN"/>
</dbReference>
<dbReference type="OrthoDB" id="568194at2759"/>
<dbReference type="Proteomes" id="UP000242474">
    <property type="component" value="Unassembled WGS sequence"/>
</dbReference>
<keyword evidence="4" id="KW-1185">Reference proteome</keyword>
<dbReference type="InterPro" id="IPR014044">
    <property type="entry name" value="CAP_dom"/>
</dbReference>
<gene>
    <name evidence="3" type="ORF">COEREDRAFT_81490</name>
</gene>
<dbReference type="Pfam" id="PF02389">
    <property type="entry name" value="Cornifin"/>
    <property type="match status" value="1"/>
</dbReference>
<dbReference type="STRING" id="763665.A0A2G5BAK2"/>
<dbReference type="CDD" id="cd05379">
    <property type="entry name" value="CAP_bacterial"/>
    <property type="match status" value="1"/>
</dbReference>
<evidence type="ECO:0000259" key="2">
    <source>
        <dbReference type="Pfam" id="PF00188"/>
    </source>
</evidence>
<evidence type="ECO:0000313" key="3">
    <source>
        <dbReference type="EMBL" id="PIA16039.1"/>
    </source>
</evidence>
<protein>
    <recommendedName>
        <fullName evidence="2">SCP domain-containing protein</fullName>
    </recommendedName>
</protein>
<dbReference type="Gene3D" id="3.40.33.10">
    <property type="entry name" value="CAP"/>
    <property type="match status" value="1"/>
</dbReference>
<dbReference type="EMBL" id="KZ303502">
    <property type="protein sequence ID" value="PIA16039.1"/>
    <property type="molecule type" value="Genomic_DNA"/>
</dbReference>
<accession>A0A2G5BAK2</accession>
<reference evidence="3 4" key="1">
    <citation type="journal article" date="2015" name="Genome Biol. Evol.">
        <title>Phylogenomic analyses indicate that early fungi evolved digesting cell walls of algal ancestors of land plants.</title>
        <authorList>
            <person name="Chang Y."/>
            <person name="Wang S."/>
            <person name="Sekimoto S."/>
            <person name="Aerts A.L."/>
            <person name="Choi C."/>
            <person name="Clum A."/>
            <person name="LaButti K.M."/>
            <person name="Lindquist E.A."/>
            <person name="Yee Ngan C."/>
            <person name="Ohm R.A."/>
            <person name="Salamov A.A."/>
            <person name="Grigoriev I.V."/>
            <person name="Spatafora J.W."/>
            <person name="Berbee M.L."/>
        </authorList>
    </citation>
    <scope>NUCLEOTIDE SEQUENCE [LARGE SCALE GENOMIC DNA]</scope>
    <source>
        <strain evidence="3 4">NRRL 1564</strain>
    </source>
</reference>
<evidence type="ECO:0000313" key="4">
    <source>
        <dbReference type="Proteomes" id="UP000242474"/>
    </source>
</evidence>
<keyword evidence="1" id="KW-0732">Signal</keyword>
<evidence type="ECO:0000256" key="1">
    <source>
        <dbReference type="SAM" id="SignalP"/>
    </source>
</evidence>
<dbReference type="AlphaFoldDB" id="A0A2G5BAK2"/>